<dbReference type="InterPro" id="IPR023210">
    <property type="entry name" value="NADP_OxRdtase_dom"/>
</dbReference>
<dbReference type="InterPro" id="IPR036812">
    <property type="entry name" value="NAD(P)_OxRdtase_dom_sf"/>
</dbReference>
<protein>
    <recommendedName>
        <fullName evidence="1">NADP-dependent oxidoreductase domain-containing protein</fullName>
    </recommendedName>
</protein>
<organism evidence="2 3">
    <name type="scientific">Candidatus Woesebacteria bacterium GW2011_GWB1_39_10</name>
    <dbReference type="NCBI Taxonomy" id="1618572"/>
    <lineage>
        <taxon>Bacteria</taxon>
        <taxon>Candidatus Woeseibacteriota</taxon>
    </lineage>
</organism>
<dbReference type="Proteomes" id="UP000034774">
    <property type="component" value="Unassembled WGS sequence"/>
</dbReference>
<dbReference type="AlphaFoldDB" id="A0A0G0LMH2"/>
<dbReference type="Pfam" id="PF00248">
    <property type="entry name" value="Aldo_ket_red"/>
    <property type="match status" value="1"/>
</dbReference>
<dbReference type="STRING" id="1618572.UT17_C0003G0265"/>
<feature type="domain" description="NADP-dependent oxidoreductase" evidence="1">
    <location>
        <begin position="9"/>
        <end position="270"/>
    </location>
</feature>
<accession>A0A0G0LMH2</accession>
<dbReference type="PANTHER" id="PTHR43638">
    <property type="entry name" value="OXIDOREDUCTASE, ALDO/KETO REDUCTASE FAMILY PROTEIN"/>
    <property type="match status" value="1"/>
</dbReference>
<dbReference type="PANTHER" id="PTHR43638:SF3">
    <property type="entry name" value="ALDEHYDE REDUCTASE"/>
    <property type="match status" value="1"/>
</dbReference>
<name>A0A0G0LMH2_9BACT</name>
<evidence type="ECO:0000259" key="1">
    <source>
        <dbReference type="Pfam" id="PF00248"/>
    </source>
</evidence>
<dbReference type="SUPFAM" id="SSF51430">
    <property type="entry name" value="NAD(P)-linked oxidoreductase"/>
    <property type="match status" value="1"/>
</dbReference>
<dbReference type="Gene3D" id="3.20.20.100">
    <property type="entry name" value="NADP-dependent oxidoreductase domain"/>
    <property type="match status" value="1"/>
</dbReference>
<evidence type="ECO:0000313" key="3">
    <source>
        <dbReference type="Proteomes" id="UP000034774"/>
    </source>
</evidence>
<evidence type="ECO:0000313" key="2">
    <source>
        <dbReference type="EMBL" id="KKQ92242.1"/>
    </source>
</evidence>
<sequence>MVSKKDLFPIGIGTWGIGGFAEKDPKADVAKQQKALTYMLNKGMNFVEANMWYSKGMAVDILSKAFKESTKKRDDVFICQAVYLKTNKLQDTESEVDKVLECFETDHIDTLEFTQSVFIEYQFSDVVKVIEDLLRKGKTRFTSITNENPELLEKYHRYFGDKLFSHEVCYNFEVRENEKLGTIPYAQTNDILTVVYQPLRRNRTANRNWHLLVELAEKYKATQNQIILAWIVSKGLLPLTKSETPEHVDEHLASLNIKLDPEDIKRLNEFVVPNYKSPKIDWNKTGDGIDVSQLSNVFDEEYDKQQIK</sequence>
<proteinExistence type="predicted"/>
<dbReference type="EMBL" id="LBVU01000003">
    <property type="protein sequence ID" value="KKQ92242.1"/>
    <property type="molecule type" value="Genomic_DNA"/>
</dbReference>
<gene>
    <name evidence="2" type="ORF">UT17_C0003G0265</name>
</gene>
<reference evidence="2 3" key="1">
    <citation type="journal article" date="2015" name="Nature">
        <title>rRNA introns, odd ribosomes, and small enigmatic genomes across a large radiation of phyla.</title>
        <authorList>
            <person name="Brown C.T."/>
            <person name="Hug L.A."/>
            <person name="Thomas B.C."/>
            <person name="Sharon I."/>
            <person name="Castelle C.J."/>
            <person name="Singh A."/>
            <person name="Wilkins M.J."/>
            <person name="Williams K.H."/>
            <person name="Banfield J.F."/>
        </authorList>
    </citation>
    <scope>NUCLEOTIDE SEQUENCE [LARGE SCALE GENOMIC DNA]</scope>
</reference>
<comment type="caution">
    <text evidence="2">The sequence shown here is derived from an EMBL/GenBank/DDBJ whole genome shotgun (WGS) entry which is preliminary data.</text>
</comment>